<gene>
    <name evidence="1" type="ORF">CQW29_20180</name>
</gene>
<reference evidence="1 2" key="1">
    <citation type="submission" date="2017-10" db="EMBL/GenBank/DDBJ databases">
        <title>Draft genome of two endophytic bacteria isolated from 'guarana' Paullinia cupana (Mart.) Ducke.</title>
        <authorList>
            <person name="Siqueira K.A."/>
            <person name="Liotti R.G."/>
            <person name="Mendes T.A."/>
            <person name="Soares M.A."/>
        </authorList>
    </citation>
    <scope>NUCLEOTIDE SEQUENCE [LARGE SCALE GENOMIC DNA]</scope>
    <source>
        <strain evidence="1 2">342</strain>
    </source>
</reference>
<dbReference type="EMBL" id="PDET01000017">
    <property type="protein sequence ID" value="PRD13580.1"/>
    <property type="molecule type" value="Genomic_DNA"/>
</dbReference>
<dbReference type="AlphaFoldDB" id="A0A2S9I715"/>
<organism evidence="1 2">
    <name type="scientific">Pantoea coffeiphila</name>
    <dbReference type="NCBI Taxonomy" id="1465635"/>
    <lineage>
        <taxon>Bacteria</taxon>
        <taxon>Pseudomonadati</taxon>
        <taxon>Pseudomonadota</taxon>
        <taxon>Gammaproteobacteria</taxon>
        <taxon>Enterobacterales</taxon>
        <taxon>Erwiniaceae</taxon>
        <taxon>Pantoea</taxon>
    </lineage>
</organism>
<evidence type="ECO:0000313" key="2">
    <source>
        <dbReference type="Proteomes" id="UP000239181"/>
    </source>
</evidence>
<accession>A0A2S9I715</accession>
<sequence length="106" mass="12008">MTENEKKISEIIILLAEHVCNSSGSDLSLEYLRNLRVALCRIAVKTSDESLRDSSQVLGAKIYDIIAGTKWFRVVLHNKSSIIKIKGYFKIILQQNIFVFFGTSTQ</sequence>
<keyword evidence="2" id="KW-1185">Reference proteome</keyword>
<proteinExistence type="predicted"/>
<dbReference type="Proteomes" id="UP000239181">
    <property type="component" value="Unassembled WGS sequence"/>
</dbReference>
<name>A0A2S9I715_9GAMM</name>
<comment type="caution">
    <text evidence="1">The sequence shown here is derived from an EMBL/GenBank/DDBJ whole genome shotgun (WGS) entry which is preliminary data.</text>
</comment>
<evidence type="ECO:0000313" key="1">
    <source>
        <dbReference type="EMBL" id="PRD13580.1"/>
    </source>
</evidence>
<dbReference type="RefSeq" id="WP_105594540.1">
    <property type="nucleotide sequence ID" value="NZ_PDET01000017.1"/>
</dbReference>
<protein>
    <submittedName>
        <fullName evidence="1">Uncharacterized protein</fullName>
    </submittedName>
</protein>